<evidence type="ECO:0000313" key="1">
    <source>
        <dbReference type="EMBL" id="RNA15613.1"/>
    </source>
</evidence>
<accession>A0A3M7QWG7</accession>
<gene>
    <name evidence="1" type="ORF">BpHYR1_015887</name>
</gene>
<evidence type="ECO:0000313" key="2">
    <source>
        <dbReference type="Proteomes" id="UP000276133"/>
    </source>
</evidence>
<sequence length="66" mass="7771">MLGERDNKIFKKLKITKYNSAMTHAFQEDLSPSFFELKTIKCQSFINHLKNVTKIVIENDNDRSNH</sequence>
<dbReference type="EMBL" id="REGN01004919">
    <property type="protein sequence ID" value="RNA15613.1"/>
    <property type="molecule type" value="Genomic_DNA"/>
</dbReference>
<proteinExistence type="predicted"/>
<protein>
    <submittedName>
        <fullName evidence="1">Uncharacterized protein</fullName>
    </submittedName>
</protein>
<reference evidence="1 2" key="1">
    <citation type="journal article" date="2018" name="Sci. Rep.">
        <title>Genomic signatures of local adaptation to the degree of environmental predictability in rotifers.</title>
        <authorList>
            <person name="Franch-Gras L."/>
            <person name="Hahn C."/>
            <person name="Garcia-Roger E.M."/>
            <person name="Carmona M.J."/>
            <person name="Serra M."/>
            <person name="Gomez A."/>
        </authorList>
    </citation>
    <scope>NUCLEOTIDE SEQUENCE [LARGE SCALE GENOMIC DNA]</scope>
    <source>
        <strain evidence="1">HYR1</strain>
    </source>
</reference>
<organism evidence="1 2">
    <name type="scientific">Brachionus plicatilis</name>
    <name type="common">Marine rotifer</name>
    <name type="synonym">Brachionus muelleri</name>
    <dbReference type="NCBI Taxonomy" id="10195"/>
    <lineage>
        <taxon>Eukaryota</taxon>
        <taxon>Metazoa</taxon>
        <taxon>Spiralia</taxon>
        <taxon>Gnathifera</taxon>
        <taxon>Rotifera</taxon>
        <taxon>Eurotatoria</taxon>
        <taxon>Monogononta</taxon>
        <taxon>Pseudotrocha</taxon>
        <taxon>Ploima</taxon>
        <taxon>Brachionidae</taxon>
        <taxon>Brachionus</taxon>
    </lineage>
</organism>
<comment type="caution">
    <text evidence="1">The sequence shown here is derived from an EMBL/GenBank/DDBJ whole genome shotgun (WGS) entry which is preliminary data.</text>
</comment>
<name>A0A3M7QWG7_BRAPC</name>
<dbReference type="Proteomes" id="UP000276133">
    <property type="component" value="Unassembled WGS sequence"/>
</dbReference>
<dbReference type="AlphaFoldDB" id="A0A3M7QWG7"/>
<keyword evidence="2" id="KW-1185">Reference proteome</keyword>